<dbReference type="OrthoDB" id="6764669at2759"/>
<gene>
    <name evidence="2" type="ORF">GWI33_010668</name>
</gene>
<feature type="compositionally biased region" description="Polar residues" evidence="1">
    <location>
        <begin position="47"/>
        <end position="56"/>
    </location>
</feature>
<dbReference type="AlphaFoldDB" id="A0A834MNB5"/>
<sequence>MSFVKNIFGKGRGGGTTGVETREELDDDEELSETSTDSEDTGVYSPDSFSPANSNSDMEATLDVRRLNTATALTESGISVSGAEECQFEAGMEADCSTISNFFGYWYVLNVYRIYIWQRTYDWIRLTDKAMVHLIAVFILES</sequence>
<dbReference type="Proteomes" id="UP000625711">
    <property type="component" value="Unassembled WGS sequence"/>
</dbReference>
<evidence type="ECO:0000313" key="2">
    <source>
        <dbReference type="EMBL" id="KAF7285419.1"/>
    </source>
</evidence>
<evidence type="ECO:0000313" key="3">
    <source>
        <dbReference type="Proteomes" id="UP000625711"/>
    </source>
</evidence>
<dbReference type="EMBL" id="JAACXV010000055">
    <property type="protein sequence ID" value="KAF7285419.1"/>
    <property type="molecule type" value="Genomic_DNA"/>
</dbReference>
<name>A0A834MNB5_RHYFE</name>
<comment type="caution">
    <text evidence="2">The sequence shown here is derived from an EMBL/GenBank/DDBJ whole genome shotgun (WGS) entry which is preliminary data.</text>
</comment>
<reference evidence="2" key="1">
    <citation type="submission" date="2020-08" db="EMBL/GenBank/DDBJ databases">
        <title>Genome sequencing and assembly of the red palm weevil Rhynchophorus ferrugineus.</title>
        <authorList>
            <person name="Dias G.B."/>
            <person name="Bergman C.M."/>
            <person name="Manee M."/>
        </authorList>
    </citation>
    <scope>NUCLEOTIDE SEQUENCE</scope>
    <source>
        <strain evidence="2">AA-2017</strain>
        <tissue evidence="2">Whole larva</tissue>
    </source>
</reference>
<keyword evidence="3" id="KW-1185">Reference proteome</keyword>
<organism evidence="2 3">
    <name type="scientific">Rhynchophorus ferrugineus</name>
    <name type="common">Red palm weevil</name>
    <name type="synonym">Curculio ferrugineus</name>
    <dbReference type="NCBI Taxonomy" id="354439"/>
    <lineage>
        <taxon>Eukaryota</taxon>
        <taxon>Metazoa</taxon>
        <taxon>Ecdysozoa</taxon>
        <taxon>Arthropoda</taxon>
        <taxon>Hexapoda</taxon>
        <taxon>Insecta</taxon>
        <taxon>Pterygota</taxon>
        <taxon>Neoptera</taxon>
        <taxon>Endopterygota</taxon>
        <taxon>Coleoptera</taxon>
        <taxon>Polyphaga</taxon>
        <taxon>Cucujiformia</taxon>
        <taxon>Curculionidae</taxon>
        <taxon>Dryophthorinae</taxon>
        <taxon>Rhynchophorus</taxon>
    </lineage>
</organism>
<protein>
    <submittedName>
        <fullName evidence="2">Uncharacterized protein</fullName>
    </submittedName>
</protein>
<evidence type="ECO:0000256" key="1">
    <source>
        <dbReference type="SAM" id="MobiDB-lite"/>
    </source>
</evidence>
<proteinExistence type="predicted"/>
<feature type="compositionally biased region" description="Acidic residues" evidence="1">
    <location>
        <begin position="23"/>
        <end position="40"/>
    </location>
</feature>
<feature type="region of interest" description="Disordered" evidence="1">
    <location>
        <begin position="1"/>
        <end position="56"/>
    </location>
</feature>
<accession>A0A834MNB5</accession>